<evidence type="ECO:0000313" key="2">
    <source>
        <dbReference type="EMBL" id="RXH84619.1"/>
    </source>
</evidence>
<dbReference type="EMBL" id="RDQH01000337">
    <property type="protein sequence ID" value="RXH84619.1"/>
    <property type="molecule type" value="Genomic_DNA"/>
</dbReference>
<feature type="domain" description="PB1-like" evidence="1">
    <location>
        <begin position="2"/>
        <end position="91"/>
    </location>
</feature>
<dbReference type="Proteomes" id="UP000290289">
    <property type="component" value="Chromosome 11"/>
</dbReference>
<name>A0A498IN82_MALDO</name>
<sequence length="99" mass="11567">MEMHHGGHFIEACNGTMTYVGGHVAWFDNMNCDLMSRWDIEDYAKKLGYTKIGKYYYTLPNDRTYKPMVADSDFWTLATLLPLNRVVLVYIVNDVQMFN</sequence>
<keyword evidence="3" id="KW-1185">Reference proteome</keyword>
<dbReference type="InterPro" id="IPR058594">
    <property type="entry name" value="PB1-like_dom_pln"/>
</dbReference>
<proteinExistence type="predicted"/>
<protein>
    <recommendedName>
        <fullName evidence="1">PB1-like domain-containing protein</fullName>
    </recommendedName>
</protein>
<dbReference type="Pfam" id="PF26130">
    <property type="entry name" value="PB1-like"/>
    <property type="match status" value="1"/>
</dbReference>
<comment type="caution">
    <text evidence="2">The sequence shown here is derived from an EMBL/GenBank/DDBJ whole genome shotgun (WGS) entry which is preliminary data.</text>
</comment>
<reference evidence="2 3" key="1">
    <citation type="submission" date="2018-10" db="EMBL/GenBank/DDBJ databases">
        <title>A high-quality apple genome assembly.</title>
        <authorList>
            <person name="Hu J."/>
        </authorList>
    </citation>
    <scope>NUCLEOTIDE SEQUENCE [LARGE SCALE GENOMIC DNA]</scope>
    <source>
        <strain evidence="3">cv. HFTH1</strain>
        <tissue evidence="2">Young leaf</tissue>
    </source>
</reference>
<evidence type="ECO:0000259" key="1">
    <source>
        <dbReference type="Pfam" id="PF26130"/>
    </source>
</evidence>
<evidence type="ECO:0000313" key="3">
    <source>
        <dbReference type="Proteomes" id="UP000290289"/>
    </source>
</evidence>
<organism evidence="2 3">
    <name type="scientific">Malus domestica</name>
    <name type="common">Apple</name>
    <name type="synonym">Pyrus malus</name>
    <dbReference type="NCBI Taxonomy" id="3750"/>
    <lineage>
        <taxon>Eukaryota</taxon>
        <taxon>Viridiplantae</taxon>
        <taxon>Streptophyta</taxon>
        <taxon>Embryophyta</taxon>
        <taxon>Tracheophyta</taxon>
        <taxon>Spermatophyta</taxon>
        <taxon>Magnoliopsida</taxon>
        <taxon>eudicotyledons</taxon>
        <taxon>Gunneridae</taxon>
        <taxon>Pentapetalae</taxon>
        <taxon>rosids</taxon>
        <taxon>fabids</taxon>
        <taxon>Rosales</taxon>
        <taxon>Rosaceae</taxon>
        <taxon>Amygdaloideae</taxon>
        <taxon>Maleae</taxon>
        <taxon>Malus</taxon>
    </lineage>
</organism>
<accession>A0A498IN82</accession>
<gene>
    <name evidence="2" type="ORF">DVH24_032903</name>
</gene>
<dbReference type="AlphaFoldDB" id="A0A498IN82"/>